<dbReference type="SMART" id="SM00343">
    <property type="entry name" value="ZnF_C2HC"/>
    <property type="match status" value="1"/>
</dbReference>
<feature type="domain" description="SWIM-type" evidence="8">
    <location>
        <begin position="902"/>
        <end position="938"/>
    </location>
</feature>
<dbReference type="GO" id="GO:0008270">
    <property type="term" value="F:zinc ion binding"/>
    <property type="evidence" value="ECO:0007669"/>
    <property type="project" value="UniProtKB-KW"/>
</dbReference>
<evidence type="ECO:0000259" key="8">
    <source>
        <dbReference type="PROSITE" id="PS50966"/>
    </source>
</evidence>
<dbReference type="InterPro" id="IPR007527">
    <property type="entry name" value="Znf_SWIM"/>
</dbReference>
<dbReference type="InParanoid" id="A0A200QLG0"/>
<dbReference type="FunCoup" id="A0A200QLG0">
    <property type="interactions" value="1026"/>
</dbReference>
<protein>
    <submittedName>
        <fullName evidence="9">Zinc finger protein</fullName>
    </submittedName>
</protein>
<dbReference type="Gene3D" id="4.10.60.10">
    <property type="entry name" value="Zinc finger, CCHC-type"/>
    <property type="match status" value="1"/>
</dbReference>
<dbReference type="EMBL" id="MVGT01001715">
    <property type="protein sequence ID" value="OVA11257.1"/>
    <property type="molecule type" value="Genomic_DNA"/>
</dbReference>
<evidence type="ECO:0000313" key="9">
    <source>
        <dbReference type="EMBL" id="OVA11257.1"/>
    </source>
</evidence>
<keyword evidence="2" id="KW-0479">Metal-binding</keyword>
<dbReference type="OrthoDB" id="1841386at2759"/>
<name>A0A200QLG0_MACCD</name>
<organism evidence="9 10">
    <name type="scientific">Macleaya cordata</name>
    <name type="common">Five-seeded plume-poppy</name>
    <name type="synonym">Bocconia cordata</name>
    <dbReference type="NCBI Taxonomy" id="56857"/>
    <lineage>
        <taxon>Eukaryota</taxon>
        <taxon>Viridiplantae</taxon>
        <taxon>Streptophyta</taxon>
        <taxon>Embryophyta</taxon>
        <taxon>Tracheophyta</taxon>
        <taxon>Spermatophyta</taxon>
        <taxon>Magnoliopsida</taxon>
        <taxon>Ranunculales</taxon>
        <taxon>Papaveraceae</taxon>
        <taxon>Papaveroideae</taxon>
        <taxon>Macleaya</taxon>
    </lineage>
</organism>
<dbReference type="InterPro" id="IPR004330">
    <property type="entry name" value="FAR1_DNA_bnd_dom"/>
</dbReference>
<comment type="caution">
    <text evidence="9">The sequence shown here is derived from an EMBL/GenBank/DDBJ whole genome shotgun (WGS) entry which is preliminary data.</text>
</comment>
<dbReference type="InterPro" id="IPR006564">
    <property type="entry name" value="Znf_PMZ"/>
</dbReference>
<dbReference type="PANTHER" id="PTHR31669">
    <property type="entry name" value="PROTEIN FAR1-RELATED SEQUENCE 10-RELATED"/>
    <property type="match status" value="1"/>
</dbReference>
<dbReference type="PROSITE" id="PS50158">
    <property type="entry name" value="ZF_CCHC"/>
    <property type="match status" value="1"/>
</dbReference>
<dbReference type="SMART" id="SM00575">
    <property type="entry name" value="ZnF_PMZ"/>
    <property type="match status" value="1"/>
</dbReference>
<dbReference type="InterPro" id="IPR018289">
    <property type="entry name" value="MULE_transposase_dom"/>
</dbReference>
<feature type="compositionally biased region" description="Polar residues" evidence="6">
    <location>
        <begin position="338"/>
        <end position="349"/>
    </location>
</feature>
<dbReference type="STRING" id="56857.A0A200QLG0"/>
<evidence type="ECO:0000256" key="1">
    <source>
        <dbReference type="ARBA" id="ARBA00005889"/>
    </source>
</evidence>
<sequence>MQDSSCPRSPSFIYSSSSSPPWSPFHVASPIPHSDQPPAGFSTAESSLVPNEASMRSSCIPVTQPSSWAFPSLPTMTGHQNMEASCSHAQETNSLPSQLSAFGSQTWQMQQSEQCIDVEDNINLGQEVLEASVMVFDESVREPQPAVDVQDSQNGVVKASVTGGSDDNGASLDKLGSEPYIGLQFGSEGEAYEYYKAYGKAMGFSIRRNRVQRSRVDHSVISREYVCAKQGFRSLKDKRYKGRIVRPRQETRVDCRAAMSIKKRSGKWVVYQFHKEHNHDLVDSAKDKLQSHWKMTNTAKSMFRAPYKIQCFDMQGNISFGEEILEADVLLSDESTRDPQSTLDMQQSEMGDVNTAETSGMEDYNVQEFRKEGQTAETSGREEDNPSLTKLVSEPYIGLRFCSEDEAYEYYNAYAKEKGFSIRRNRIQRSRADHSVISREYVCANQGFRKTNDKRYKGKVVRSRRETRVDCRAAMSIKKRSGKWIIDQFHREHNHDLVDSAKADKLRSHRKVTKTTKSIIEALTKCGIGASEITGLLTEARSEEIILVGNVEQQGENYIRKERKNNIRVECYHLVEYLQGLQAVDPGFFYAVEFDENRCMRSIFWVDGKARQAYKQFGDVLVFDTVCRTNKYLFPLASFTGVNHHKQSLLFGCGFLADETIESFVWLFETWLRAMSDQQPTSIITNQDKAMKVAIEKVFPETRHRFCMLQIEKDELENLSHVFNRHKDFQAEYRKCIFSKGTPEEFESDWEALTVKYNLKENRWLSRLYNQRHHWVPLYLQDTFFAGLTTTQRSESVNSYFYGFLHQGTPFSEFVPQYERAVKRHHDEEADEDFLTVFTRAVLRSKNPMEEQASRIYTRNVFTVFGHEFLESSGCIAQKIGAEGSISKYLVGKYNDMDGKMDIVTFNPIDNSTRCSCRMFEFEGLLCRHVLKVFQMVNIFEIPHQYILKRWTMSAKYAGLCNNEAGGCSQDVTKVNLRNLKENTKRFVDLSANSSPERIGVATRILLDGFKELSLISVPTTAVHPENLLSNSIILGENVDDQSETIRMMDLNVTVHDGPQVNTKVRSLSRMNFSIEHIQKKKRTCNACKEIGHYARTCPKGPVDQSQTSELLQRPVDQSHTSTVLQGPFSQHEIFAML</sequence>
<feature type="domain" description="CCHC-type" evidence="7">
    <location>
        <begin position="1085"/>
        <end position="1100"/>
    </location>
</feature>
<evidence type="ECO:0000259" key="7">
    <source>
        <dbReference type="PROSITE" id="PS50158"/>
    </source>
</evidence>
<dbReference type="GO" id="GO:0006355">
    <property type="term" value="P:regulation of DNA-templated transcription"/>
    <property type="evidence" value="ECO:0007669"/>
    <property type="project" value="InterPro"/>
</dbReference>
<evidence type="ECO:0000313" key="10">
    <source>
        <dbReference type="Proteomes" id="UP000195402"/>
    </source>
</evidence>
<dbReference type="GO" id="GO:0003676">
    <property type="term" value="F:nucleic acid binding"/>
    <property type="evidence" value="ECO:0007669"/>
    <property type="project" value="InterPro"/>
</dbReference>
<dbReference type="InterPro" id="IPR031052">
    <property type="entry name" value="FHY3/FAR1"/>
</dbReference>
<evidence type="ECO:0000256" key="2">
    <source>
        <dbReference type="ARBA" id="ARBA00022723"/>
    </source>
</evidence>
<dbReference type="PROSITE" id="PS50966">
    <property type="entry name" value="ZF_SWIM"/>
    <property type="match status" value="1"/>
</dbReference>
<evidence type="ECO:0000256" key="4">
    <source>
        <dbReference type="ARBA" id="ARBA00022833"/>
    </source>
</evidence>
<proteinExistence type="inferred from homology"/>
<reference evidence="9 10" key="1">
    <citation type="journal article" date="2017" name="Mol. Plant">
        <title>The Genome of Medicinal Plant Macleaya cordata Provides New Insights into Benzylisoquinoline Alkaloids Metabolism.</title>
        <authorList>
            <person name="Liu X."/>
            <person name="Liu Y."/>
            <person name="Huang P."/>
            <person name="Ma Y."/>
            <person name="Qing Z."/>
            <person name="Tang Q."/>
            <person name="Cao H."/>
            <person name="Cheng P."/>
            <person name="Zheng Y."/>
            <person name="Yuan Z."/>
            <person name="Zhou Y."/>
            <person name="Liu J."/>
            <person name="Tang Z."/>
            <person name="Zhuo Y."/>
            <person name="Zhang Y."/>
            <person name="Yu L."/>
            <person name="Huang J."/>
            <person name="Yang P."/>
            <person name="Peng Q."/>
            <person name="Zhang J."/>
            <person name="Jiang W."/>
            <person name="Zhang Z."/>
            <person name="Lin K."/>
            <person name="Ro D.K."/>
            <person name="Chen X."/>
            <person name="Xiong X."/>
            <person name="Shang Y."/>
            <person name="Huang S."/>
            <person name="Zeng J."/>
        </authorList>
    </citation>
    <scope>NUCLEOTIDE SEQUENCE [LARGE SCALE GENOMIC DNA]</scope>
    <source>
        <strain evidence="10">cv. BLH2017</strain>
        <tissue evidence="9">Root</tissue>
    </source>
</reference>
<feature type="compositionally biased region" description="Low complexity" evidence="6">
    <location>
        <begin position="1"/>
        <end position="20"/>
    </location>
</feature>
<dbReference type="Pfam" id="PF03101">
    <property type="entry name" value="FAR1"/>
    <property type="match status" value="2"/>
</dbReference>
<keyword evidence="3 5" id="KW-0863">Zinc-finger</keyword>
<evidence type="ECO:0000256" key="6">
    <source>
        <dbReference type="SAM" id="MobiDB-lite"/>
    </source>
</evidence>
<comment type="similarity">
    <text evidence="1">Belongs to the FHY3/FAR1 family.</text>
</comment>
<dbReference type="Proteomes" id="UP000195402">
    <property type="component" value="Unassembled WGS sequence"/>
</dbReference>
<keyword evidence="10" id="KW-1185">Reference proteome</keyword>
<keyword evidence="4" id="KW-0862">Zinc</keyword>
<dbReference type="Pfam" id="PF04434">
    <property type="entry name" value="SWIM"/>
    <property type="match status" value="1"/>
</dbReference>
<accession>A0A200QLG0</accession>
<dbReference type="SUPFAM" id="SSF57756">
    <property type="entry name" value="Retrovirus zinc finger-like domains"/>
    <property type="match status" value="1"/>
</dbReference>
<dbReference type="Pfam" id="PF10551">
    <property type="entry name" value="MULE"/>
    <property type="match status" value="1"/>
</dbReference>
<dbReference type="PANTHER" id="PTHR31669:SF149">
    <property type="entry name" value="PROTEIN FAR1-RELATED SEQUENCE 12-RELATED"/>
    <property type="match status" value="1"/>
</dbReference>
<gene>
    <name evidence="9" type="ORF">BVC80_1583g4</name>
</gene>
<feature type="region of interest" description="Disordered" evidence="6">
    <location>
        <begin position="1"/>
        <end position="45"/>
    </location>
</feature>
<dbReference type="InterPro" id="IPR036875">
    <property type="entry name" value="Znf_CCHC_sf"/>
</dbReference>
<dbReference type="InterPro" id="IPR001878">
    <property type="entry name" value="Znf_CCHC"/>
</dbReference>
<evidence type="ECO:0000256" key="5">
    <source>
        <dbReference type="PROSITE-ProRule" id="PRU00047"/>
    </source>
</evidence>
<evidence type="ECO:0000256" key="3">
    <source>
        <dbReference type="ARBA" id="ARBA00022771"/>
    </source>
</evidence>
<dbReference type="AlphaFoldDB" id="A0A200QLG0"/>
<feature type="region of interest" description="Disordered" evidence="6">
    <location>
        <begin position="335"/>
        <end position="360"/>
    </location>
</feature>